<protein>
    <recommendedName>
        <fullName evidence="10">C2H2-type domain-containing protein</fullName>
    </recommendedName>
</protein>
<dbReference type="SMART" id="SM00355">
    <property type="entry name" value="ZnF_C2H2"/>
    <property type="match status" value="5"/>
</dbReference>
<keyword evidence="12" id="KW-1185">Reference proteome</keyword>
<accession>A0A2T4BSA3</accession>
<evidence type="ECO:0000256" key="4">
    <source>
        <dbReference type="ARBA" id="ARBA00022833"/>
    </source>
</evidence>
<dbReference type="EMBL" id="KZ679142">
    <property type="protein sequence ID" value="PTB72197.1"/>
    <property type="molecule type" value="Genomic_DNA"/>
</dbReference>
<evidence type="ECO:0000256" key="2">
    <source>
        <dbReference type="ARBA" id="ARBA00022723"/>
    </source>
</evidence>
<evidence type="ECO:0000256" key="7">
    <source>
        <dbReference type="ARBA" id="ARBA00023242"/>
    </source>
</evidence>
<evidence type="ECO:0000256" key="1">
    <source>
        <dbReference type="ARBA" id="ARBA00004123"/>
    </source>
</evidence>
<feature type="region of interest" description="Disordered" evidence="9">
    <location>
        <begin position="387"/>
        <end position="418"/>
    </location>
</feature>
<dbReference type="GO" id="GO:0006357">
    <property type="term" value="P:regulation of transcription by RNA polymerase II"/>
    <property type="evidence" value="ECO:0007669"/>
    <property type="project" value="TreeGrafter"/>
</dbReference>
<dbReference type="PROSITE" id="PS00028">
    <property type="entry name" value="ZINC_FINGER_C2H2_1"/>
    <property type="match status" value="1"/>
</dbReference>
<dbReference type="InterPro" id="IPR051061">
    <property type="entry name" value="Zinc_finger_trans_reg"/>
</dbReference>
<keyword evidence="3 8" id="KW-0863">Zinc-finger</keyword>
<evidence type="ECO:0000313" key="11">
    <source>
        <dbReference type="EMBL" id="PTB72197.1"/>
    </source>
</evidence>
<dbReference type="GO" id="GO:0005634">
    <property type="term" value="C:nucleus"/>
    <property type="evidence" value="ECO:0007669"/>
    <property type="project" value="UniProtKB-SubCell"/>
</dbReference>
<keyword evidence="4" id="KW-0862">Zinc</keyword>
<evidence type="ECO:0000256" key="9">
    <source>
        <dbReference type="SAM" id="MobiDB-lite"/>
    </source>
</evidence>
<evidence type="ECO:0000256" key="8">
    <source>
        <dbReference type="PROSITE-ProRule" id="PRU00042"/>
    </source>
</evidence>
<evidence type="ECO:0000313" key="12">
    <source>
        <dbReference type="Proteomes" id="UP000240760"/>
    </source>
</evidence>
<reference evidence="11 12" key="1">
    <citation type="submission" date="2016-07" db="EMBL/GenBank/DDBJ databases">
        <title>Multiple horizontal gene transfer events from other fungi enriched the ability of initially mycotrophic Trichoderma (Ascomycota) to feed on dead plant biomass.</title>
        <authorList>
            <consortium name="DOE Joint Genome Institute"/>
            <person name="Aerts A."/>
            <person name="Atanasova L."/>
            <person name="Chenthamara K."/>
            <person name="Zhang J."/>
            <person name="Grujic M."/>
            <person name="Henrissat B."/>
            <person name="Kuo A."/>
            <person name="Salamov A."/>
            <person name="Lipzen A."/>
            <person name="Labutti K."/>
            <person name="Barry K."/>
            <person name="Miao Y."/>
            <person name="Rahimi M.J."/>
            <person name="Shen Q."/>
            <person name="Grigoriev I.V."/>
            <person name="Kubicek C.P."/>
            <person name="Druzhinina I.S."/>
        </authorList>
    </citation>
    <scope>NUCLEOTIDE SEQUENCE [LARGE SCALE GENOMIC DNA]</scope>
    <source>
        <strain evidence="11 12">ATCC 18648</strain>
    </source>
</reference>
<dbReference type="STRING" id="983965.A0A2T4BSA3"/>
<dbReference type="PANTHER" id="PTHR46179">
    <property type="entry name" value="ZINC FINGER PROTEIN"/>
    <property type="match status" value="1"/>
</dbReference>
<dbReference type="Proteomes" id="UP000240760">
    <property type="component" value="Unassembled WGS sequence"/>
</dbReference>
<dbReference type="AlphaFoldDB" id="A0A2T4BSA3"/>
<organism evidence="11 12">
    <name type="scientific">Trichoderma longibrachiatum ATCC 18648</name>
    <dbReference type="NCBI Taxonomy" id="983965"/>
    <lineage>
        <taxon>Eukaryota</taxon>
        <taxon>Fungi</taxon>
        <taxon>Dikarya</taxon>
        <taxon>Ascomycota</taxon>
        <taxon>Pezizomycotina</taxon>
        <taxon>Sordariomycetes</taxon>
        <taxon>Hypocreomycetidae</taxon>
        <taxon>Hypocreales</taxon>
        <taxon>Hypocreaceae</taxon>
        <taxon>Trichoderma</taxon>
    </lineage>
</organism>
<comment type="subcellular location">
    <subcellularLocation>
        <location evidence="1">Nucleus</location>
    </subcellularLocation>
</comment>
<evidence type="ECO:0000259" key="10">
    <source>
        <dbReference type="PROSITE" id="PS50157"/>
    </source>
</evidence>
<dbReference type="GO" id="GO:0008270">
    <property type="term" value="F:zinc ion binding"/>
    <property type="evidence" value="ECO:0007669"/>
    <property type="project" value="UniProtKB-KW"/>
</dbReference>
<keyword evidence="5" id="KW-0805">Transcription regulation</keyword>
<dbReference type="Gene3D" id="3.30.160.60">
    <property type="entry name" value="Classic Zinc Finger"/>
    <property type="match status" value="1"/>
</dbReference>
<proteinExistence type="predicted"/>
<evidence type="ECO:0000256" key="6">
    <source>
        <dbReference type="ARBA" id="ARBA00023163"/>
    </source>
</evidence>
<dbReference type="InterPro" id="IPR036236">
    <property type="entry name" value="Znf_C2H2_sf"/>
</dbReference>
<keyword evidence="6" id="KW-0804">Transcription</keyword>
<keyword evidence="2" id="KW-0479">Metal-binding</keyword>
<feature type="compositionally biased region" description="Basic and acidic residues" evidence="9">
    <location>
        <begin position="396"/>
        <end position="418"/>
    </location>
</feature>
<dbReference type="PANTHER" id="PTHR46179:SF13">
    <property type="entry name" value="C2H2-TYPE DOMAIN-CONTAINING PROTEIN"/>
    <property type="match status" value="1"/>
</dbReference>
<sequence length="449" mass="50646">MDDISDERAHTPSDAALKDYLVGGPLPEGEGDKLFACPHLGCDGLTFETVQECQIHDDEWHNPPYACSDCGANFVAKPALKRHLRISGHFNWVCFEEDCVMKGILFANQAEFVAHALNTPGHEHLFPEEPLQSPGSAKRINYAEVLTLMDGESSEEESLSDDESKMCPEPSCRRYQHVFYKEAEYIRHTDSHGHVHAVRYSETLRESGKSIADITTEQEAAREFRCAAEHCAYFGERLKTSQSFYHHIATVQHLHSRLVESDAASPTAEIRLKLAQIKLTCDEQECPKFQYPFLGRGNYNKHTNSIAHRKAVEYGQLKRAMVGSAIGGQGNAIAQTPEPQTPTAEAAPPTTPQIWSRSLFTPISPTTSTFRTPIQFVTPTKRSAKDIVMMSPPPSSRRENSLKKRNQELEEELRETKEKMERMRNTYQEQISSLFQTLGEAQSRSVRYD</sequence>
<gene>
    <name evidence="11" type="ORF">M440DRAFT_1342250</name>
</gene>
<evidence type="ECO:0000256" key="3">
    <source>
        <dbReference type="ARBA" id="ARBA00022771"/>
    </source>
</evidence>
<dbReference type="SUPFAM" id="SSF57667">
    <property type="entry name" value="beta-beta-alpha zinc fingers"/>
    <property type="match status" value="1"/>
</dbReference>
<dbReference type="InterPro" id="IPR013087">
    <property type="entry name" value="Znf_C2H2_type"/>
</dbReference>
<dbReference type="PROSITE" id="PS50157">
    <property type="entry name" value="ZINC_FINGER_C2H2_2"/>
    <property type="match status" value="1"/>
</dbReference>
<name>A0A2T4BSA3_TRILO</name>
<evidence type="ECO:0000256" key="5">
    <source>
        <dbReference type="ARBA" id="ARBA00023015"/>
    </source>
</evidence>
<dbReference type="OrthoDB" id="4868114at2759"/>
<keyword evidence="7" id="KW-0539">Nucleus</keyword>
<feature type="domain" description="C2H2-type" evidence="10">
    <location>
        <begin position="65"/>
        <end position="89"/>
    </location>
</feature>